<sequence>MFNIDEIWIDLECPACSYPDVVLMLEIRLESLVWCHNCKQQIQLNDADASVDAGKKQIDTAMNELNKILKKIK</sequence>
<comment type="caution">
    <text evidence="1">The sequence shown here is derived from an EMBL/GenBank/DDBJ whole genome shotgun (WGS) entry which is preliminary data.</text>
</comment>
<dbReference type="EMBL" id="JBHUPD010000001">
    <property type="protein sequence ID" value="MFD2871977.1"/>
    <property type="molecule type" value="Genomic_DNA"/>
</dbReference>
<accession>A0ABW5Y9G8</accession>
<keyword evidence="2" id="KW-1185">Reference proteome</keyword>
<dbReference type="RefSeq" id="WP_377183187.1">
    <property type="nucleotide sequence ID" value="NZ_JBHUPD010000001.1"/>
</dbReference>
<reference evidence="2" key="1">
    <citation type="journal article" date="2019" name="Int. J. Syst. Evol. Microbiol.">
        <title>The Global Catalogue of Microorganisms (GCM) 10K type strain sequencing project: providing services to taxonomists for standard genome sequencing and annotation.</title>
        <authorList>
            <consortium name="The Broad Institute Genomics Platform"/>
            <consortium name="The Broad Institute Genome Sequencing Center for Infectious Disease"/>
            <person name="Wu L."/>
            <person name="Ma J."/>
        </authorList>
    </citation>
    <scope>NUCLEOTIDE SEQUENCE [LARGE SCALE GENOMIC DNA]</scope>
    <source>
        <strain evidence="2">KCTC 22437</strain>
    </source>
</reference>
<proteinExistence type="predicted"/>
<name>A0ABW5Y9G8_9SPHI</name>
<organism evidence="1 2">
    <name type="scientific">Mucilaginibacter ximonensis</name>
    <dbReference type="NCBI Taxonomy" id="538021"/>
    <lineage>
        <taxon>Bacteria</taxon>
        <taxon>Pseudomonadati</taxon>
        <taxon>Bacteroidota</taxon>
        <taxon>Sphingobacteriia</taxon>
        <taxon>Sphingobacteriales</taxon>
        <taxon>Sphingobacteriaceae</taxon>
        <taxon>Mucilaginibacter</taxon>
    </lineage>
</organism>
<evidence type="ECO:0000313" key="2">
    <source>
        <dbReference type="Proteomes" id="UP001597557"/>
    </source>
</evidence>
<protein>
    <submittedName>
        <fullName evidence="1">Uncharacterized protein</fullName>
    </submittedName>
</protein>
<evidence type="ECO:0000313" key="1">
    <source>
        <dbReference type="EMBL" id="MFD2871977.1"/>
    </source>
</evidence>
<dbReference type="Proteomes" id="UP001597557">
    <property type="component" value="Unassembled WGS sequence"/>
</dbReference>
<gene>
    <name evidence="1" type="ORF">ACFS5N_05825</name>
</gene>